<dbReference type="PANTHER" id="PTHR47074:SF61">
    <property type="entry name" value="RNASE H TYPE-1 DOMAIN-CONTAINING PROTEIN"/>
    <property type="match status" value="1"/>
</dbReference>
<feature type="non-terminal residue" evidence="2">
    <location>
        <position position="1"/>
    </location>
</feature>
<gene>
    <name evidence="2" type="ORF">Goari_000289</name>
</gene>
<feature type="domain" description="RNase H type-1" evidence="1">
    <location>
        <begin position="138"/>
        <end position="259"/>
    </location>
</feature>
<dbReference type="Pfam" id="PF13456">
    <property type="entry name" value="RVT_3"/>
    <property type="match status" value="1"/>
</dbReference>
<evidence type="ECO:0000313" key="3">
    <source>
        <dbReference type="Proteomes" id="UP000593577"/>
    </source>
</evidence>
<dbReference type="Gene3D" id="3.30.420.10">
    <property type="entry name" value="Ribonuclease H-like superfamily/Ribonuclease H"/>
    <property type="match status" value="1"/>
</dbReference>
<dbReference type="InterPro" id="IPR002156">
    <property type="entry name" value="RNaseH_domain"/>
</dbReference>
<dbReference type="GO" id="GO:0004523">
    <property type="term" value="F:RNA-DNA hybrid ribonuclease activity"/>
    <property type="evidence" value="ECO:0007669"/>
    <property type="project" value="InterPro"/>
</dbReference>
<dbReference type="InterPro" id="IPR052929">
    <property type="entry name" value="RNase_H-like_EbsB-rel"/>
</dbReference>
<reference evidence="2 3" key="1">
    <citation type="journal article" date="2019" name="Genome Biol. Evol.">
        <title>Insights into the evolution of the New World diploid cottons (Gossypium, subgenus Houzingenia) based on genome sequencing.</title>
        <authorList>
            <person name="Grover C.E."/>
            <person name="Arick M.A. 2nd"/>
            <person name="Thrash A."/>
            <person name="Conover J.L."/>
            <person name="Sanders W.S."/>
            <person name="Peterson D.G."/>
            <person name="Frelichowski J.E."/>
            <person name="Scheffler J.A."/>
            <person name="Scheffler B.E."/>
            <person name="Wendel J.F."/>
        </authorList>
    </citation>
    <scope>NUCLEOTIDE SEQUENCE [LARGE SCALE GENOMIC DNA]</scope>
    <source>
        <strain evidence="2">185</strain>
        <tissue evidence="2">Leaf</tissue>
    </source>
</reference>
<dbReference type="InterPro" id="IPR036397">
    <property type="entry name" value="RNaseH_sf"/>
</dbReference>
<dbReference type="InterPro" id="IPR012337">
    <property type="entry name" value="RNaseH-like_sf"/>
</dbReference>
<dbReference type="Proteomes" id="UP000593577">
    <property type="component" value="Unassembled WGS sequence"/>
</dbReference>
<dbReference type="PANTHER" id="PTHR47074">
    <property type="entry name" value="BNAC02G40300D PROTEIN"/>
    <property type="match status" value="1"/>
</dbReference>
<dbReference type="EMBL" id="JABFAA010000013">
    <property type="protein sequence ID" value="MBA0698583.1"/>
    <property type="molecule type" value="Genomic_DNA"/>
</dbReference>
<proteinExistence type="predicted"/>
<sequence>TLRLRRIKSDAACSVYSVEEETVEHLFRDCEFTKKVLQEVGLDTSHINASHTWKQWSASFFQTNNIKICTTMAITIWAIWYNGNRLYYEGKKESVQEVVNFIRAYLRELGQVKSSIKTRLSPREVFWRPLKEDQVKANFDAAYSRQDMTATAGVIIRNHEGFVMGACPYPLGRIGDPTTTEAKACLHAVIFGEEMGFRDLVVEGDSLTVIKKLKSDSVDRSVIGNIISEIQRKKLSFGTLSFEYTPRKTSEEAHALATREYNLDNPSYWIEEVPTKIEPIIANDQIRL</sequence>
<protein>
    <recommendedName>
        <fullName evidence="1">RNase H type-1 domain-containing protein</fullName>
    </recommendedName>
</protein>
<dbReference type="CDD" id="cd06222">
    <property type="entry name" value="RNase_H_like"/>
    <property type="match status" value="1"/>
</dbReference>
<organism evidence="2 3">
    <name type="scientific">Gossypium aridum</name>
    <name type="common">American cotton</name>
    <name type="synonym">Erioxylum aridum</name>
    <dbReference type="NCBI Taxonomy" id="34290"/>
    <lineage>
        <taxon>Eukaryota</taxon>
        <taxon>Viridiplantae</taxon>
        <taxon>Streptophyta</taxon>
        <taxon>Embryophyta</taxon>
        <taxon>Tracheophyta</taxon>
        <taxon>Spermatophyta</taxon>
        <taxon>Magnoliopsida</taxon>
        <taxon>eudicotyledons</taxon>
        <taxon>Gunneridae</taxon>
        <taxon>Pentapetalae</taxon>
        <taxon>rosids</taxon>
        <taxon>malvids</taxon>
        <taxon>Malvales</taxon>
        <taxon>Malvaceae</taxon>
        <taxon>Malvoideae</taxon>
        <taxon>Gossypium</taxon>
    </lineage>
</organism>
<comment type="caution">
    <text evidence="2">The sequence shown here is derived from an EMBL/GenBank/DDBJ whole genome shotgun (WGS) entry which is preliminary data.</text>
</comment>
<name>A0A7J8YG77_GOSAI</name>
<keyword evidence="3" id="KW-1185">Reference proteome</keyword>
<dbReference type="AlphaFoldDB" id="A0A7J8YG77"/>
<evidence type="ECO:0000313" key="2">
    <source>
        <dbReference type="EMBL" id="MBA0698583.1"/>
    </source>
</evidence>
<dbReference type="InterPro" id="IPR044730">
    <property type="entry name" value="RNase_H-like_dom_plant"/>
</dbReference>
<dbReference type="SUPFAM" id="SSF53098">
    <property type="entry name" value="Ribonuclease H-like"/>
    <property type="match status" value="1"/>
</dbReference>
<accession>A0A7J8YG77</accession>
<dbReference type="GO" id="GO:0003676">
    <property type="term" value="F:nucleic acid binding"/>
    <property type="evidence" value="ECO:0007669"/>
    <property type="project" value="InterPro"/>
</dbReference>
<evidence type="ECO:0000259" key="1">
    <source>
        <dbReference type="Pfam" id="PF13456"/>
    </source>
</evidence>